<dbReference type="OrthoDB" id="5178481at2"/>
<keyword evidence="4" id="KW-1185">Reference proteome</keyword>
<dbReference type="STRING" id="399736.SAMN04489720_2923"/>
<sequence>MHRTLPVARIAALTLAALALASTSGCATSAATQPTPTPTASDAPTEGPGTPDPTTELGTVPQPLPAGEVLGQGLVLDAGTPILCLGDVGASLPPTCGGEPLVGWDWAALDGWESRGGTRWGSYAVQGTWDGESLTVTSDPVSLALFDPAPIDQPAPTPGTTSGDELQRIQQVLHAALGDRVLSSGVADGHLETTVVFDDGTVQQHLDGVYGPGVVHVVSALQPID</sequence>
<dbReference type="Proteomes" id="UP000198822">
    <property type="component" value="Chromosome I"/>
</dbReference>
<feature type="region of interest" description="Disordered" evidence="1">
    <location>
        <begin position="28"/>
        <end position="62"/>
    </location>
</feature>
<dbReference type="AlphaFoldDB" id="A0A1G8GGM8"/>
<evidence type="ECO:0000256" key="2">
    <source>
        <dbReference type="SAM" id="SignalP"/>
    </source>
</evidence>
<proteinExistence type="predicted"/>
<evidence type="ECO:0000256" key="1">
    <source>
        <dbReference type="SAM" id="MobiDB-lite"/>
    </source>
</evidence>
<name>A0A1G8GGM8_9MICO</name>
<dbReference type="EMBL" id="LT629695">
    <property type="protein sequence ID" value="SDH93525.1"/>
    <property type="molecule type" value="Genomic_DNA"/>
</dbReference>
<evidence type="ECO:0000313" key="4">
    <source>
        <dbReference type="Proteomes" id="UP000198822"/>
    </source>
</evidence>
<gene>
    <name evidence="3" type="ORF">SAMN04489720_2923</name>
</gene>
<organism evidence="3 4">
    <name type="scientific">Agrococcus jejuensis</name>
    <dbReference type="NCBI Taxonomy" id="399736"/>
    <lineage>
        <taxon>Bacteria</taxon>
        <taxon>Bacillati</taxon>
        <taxon>Actinomycetota</taxon>
        <taxon>Actinomycetes</taxon>
        <taxon>Micrococcales</taxon>
        <taxon>Microbacteriaceae</taxon>
        <taxon>Agrococcus</taxon>
    </lineage>
</organism>
<evidence type="ECO:0008006" key="5">
    <source>
        <dbReference type="Google" id="ProtNLM"/>
    </source>
</evidence>
<accession>A0A1G8GGM8</accession>
<feature type="compositionally biased region" description="Low complexity" evidence="1">
    <location>
        <begin position="28"/>
        <end position="59"/>
    </location>
</feature>
<evidence type="ECO:0000313" key="3">
    <source>
        <dbReference type="EMBL" id="SDH93525.1"/>
    </source>
</evidence>
<protein>
    <recommendedName>
        <fullName evidence="5">Secreted protein</fullName>
    </recommendedName>
</protein>
<dbReference type="PROSITE" id="PS51257">
    <property type="entry name" value="PROKAR_LIPOPROTEIN"/>
    <property type="match status" value="1"/>
</dbReference>
<feature type="signal peptide" evidence="2">
    <location>
        <begin position="1"/>
        <end position="27"/>
    </location>
</feature>
<dbReference type="RefSeq" id="WP_092506185.1">
    <property type="nucleotide sequence ID" value="NZ_LT629695.1"/>
</dbReference>
<reference evidence="4" key="1">
    <citation type="submission" date="2016-10" db="EMBL/GenBank/DDBJ databases">
        <authorList>
            <person name="Varghese N."/>
            <person name="Submissions S."/>
        </authorList>
    </citation>
    <scope>NUCLEOTIDE SEQUENCE [LARGE SCALE GENOMIC DNA]</scope>
    <source>
        <strain evidence="4">DSM 22002</strain>
    </source>
</reference>
<keyword evidence="2" id="KW-0732">Signal</keyword>
<feature type="chain" id="PRO_5039693649" description="Secreted protein" evidence="2">
    <location>
        <begin position="28"/>
        <end position="225"/>
    </location>
</feature>